<proteinExistence type="inferred from homology"/>
<evidence type="ECO:0000256" key="3">
    <source>
        <dbReference type="ARBA" id="ARBA00005493"/>
    </source>
</evidence>
<dbReference type="RefSeq" id="WP_125014883.1">
    <property type="nucleotide sequence ID" value="NZ_QWEZ01000001.1"/>
</dbReference>
<evidence type="ECO:0000256" key="15">
    <source>
        <dbReference type="PIRNR" id="PIRNR000167"/>
    </source>
</evidence>
<evidence type="ECO:0000256" key="11">
    <source>
        <dbReference type="ARBA" id="ARBA00023014"/>
    </source>
</evidence>
<dbReference type="SUPFAM" id="SSF102114">
    <property type="entry name" value="Radical SAM enzymes"/>
    <property type="match status" value="1"/>
</dbReference>
<dbReference type="SFLD" id="SFLDF00277">
    <property type="entry name" value="oxygen-independent_coproporphy"/>
    <property type="match status" value="1"/>
</dbReference>
<feature type="domain" description="Radical SAM core" evidence="18">
    <location>
        <begin position="48"/>
        <end position="284"/>
    </location>
</feature>
<evidence type="ECO:0000256" key="12">
    <source>
        <dbReference type="ARBA" id="ARBA00023244"/>
    </source>
</evidence>
<evidence type="ECO:0000256" key="10">
    <source>
        <dbReference type="ARBA" id="ARBA00023004"/>
    </source>
</evidence>
<dbReference type="InterPro" id="IPR007197">
    <property type="entry name" value="rSAM"/>
</dbReference>
<evidence type="ECO:0000256" key="8">
    <source>
        <dbReference type="ARBA" id="ARBA00022723"/>
    </source>
</evidence>
<keyword evidence="6 15" id="KW-0963">Cytoplasm</keyword>
<feature type="binding site" evidence="16">
    <location>
        <position position="247"/>
    </location>
    <ligand>
        <name>S-adenosyl-L-methionine</name>
        <dbReference type="ChEBI" id="CHEBI:59789"/>
        <label>2</label>
    </ligand>
</feature>
<organism evidence="19 20">
    <name type="scientific">Aestuariirhabdus litorea</name>
    <dbReference type="NCBI Taxonomy" id="2528527"/>
    <lineage>
        <taxon>Bacteria</taxon>
        <taxon>Pseudomonadati</taxon>
        <taxon>Pseudomonadota</taxon>
        <taxon>Gammaproteobacteria</taxon>
        <taxon>Oceanospirillales</taxon>
        <taxon>Aestuariirhabdaceae</taxon>
        <taxon>Aestuariirhabdus</taxon>
    </lineage>
</organism>
<evidence type="ECO:0000256" key="6">
    <source>
        <dbReference type="ARBA" id="ARBA00022490"/>
    </source>
</evidence>
<evidence type="ECO:0000256" key="2">
    <source>
        <dbReference type="ARBA" id="ARBA00004785"/>
    </source>
</evidence>
<comment type="subcellular location">
    <subcellularLocation>
        <location evidence="1 15">Cytoplasm</location>
    </subcellularLocation>
</comment>
<dbReference type="GO" id="GO:0004109">
    <property type="term" value="F:coproporphyrinogen oxidase activity"/>
    <property type="evidence" value="ECO:0007669"/>
    <property type="project" value="InterPro"/>
</dbReference>
<dbReference type="PROSITE" id="PS51918">
    <property type="entry name" value="RADICAL_SAM"/>
    <property type="match status" value="1"/>
</dbReference>
<feature type="binding site" evidence="16">
    <location>
        <position position="114"/>
    </location>
    <ligand>
        <name>S-adenosyl-L-methionine</name>
        <dbReference type="ChEBI" id="CHEBI:59789"/>
        <label>1</label>
    </ligand>
</feature>
<comment type="pathway">
    <text evidence="2 15">Porphyrin-containing compound metabolism; protoporphyrin-IX biosynthesis; protoporphyrinogen-IX from coproporphyrinogen-III (AdoMet route): step 1/1.</text>
</comment>
<feature type="binding site" evidence="16">
    <location>
        <position position="57"/>
    </location>
    <ligand>
        <name>S-adenosyl-L-methionine</name>
        <dbReference type="ChEBI" id="CHEBI:59789"/>
        <label>1</label>
    </ligand>
</feature>
<dbReference type="SFLD" id="SFLDG01065">
    <property type="entry name" value="anaerobic_coproporphyrinogen-I"/>
    <property type="match status" value="1"/>
</dbReference>
<evidence type="ECO:0000256" key="17">
    <source>
        <dbReference type="PIRSR" id="PIRSR000167-2"/>
    </source>
</evidence>
<comment type="function">
    <text evidence="13">Involved in the heme biosynthesis. Catalyzes the anaerobic oxidative decarboxylation of propionate groups of rings A and B of coproporphyrinogen III to yield the vinyl groups in protoporphyrinogen IX.</text>
</comment>
<keyword evidence="9 15" id="KW-0560">Oxidoreductase</keyword>
<dbReference type="FunFam" id="3.80.30.20:FF:000012">
    <property type="entry name" value="Coproporphyrinogen-III oxidase"/>
    <property type="match status" value="1"/>
</dbReference>
<dbReference type="SMART" id="SM00729">
    <property type="entry name" value="Elp3"/>
    <property type="match status" value="1"/>
</dbReference>
<feature type="binding site" evidence="16">
    <location>
        <position position="213"/>
    </location>
    <ligand>
        <name>S-adenosyl-L-methionine</name>
        <dbReference type="ChEBI" id="CHEBI:59789"/>
        <label>2</label>
    </ligand>
</feature>
<dbReference type="InterPro" id="IPR006638">
    <property type="entry name" value="Elp3/MiaA/NifB-like_rSAM"/>
</dbReference>
<accession>A0A3P3VPT4</accession>
<feature type="binding site" evidence="17">
    <location>
        <position position="70"/>
    </location>
    <ligand>
        <name>[4Fe-4S] cluster</name>
        <dbReference type="ChEBI" id="CHEBI:49883"/>
        <note>4Fe-4S-S-AdoMet</note>
    </ligand>
</feature>
<dbReference type="InterPro" id="IPR034505">
    <property type="entry name" value="Coproporphyrinogen-III_oxidase"/>
</dbReference>
<dbReference type="Proteomes" id="UP000280792">
    <property type="component" value="Unassembled WGS sequence"/>
</dbReference>
<evidence type="ECO:0000256" key="4">
    <source>
        <dbReference type="ARBA" id="ARBA00011245"/>
    </source>
</evidence>
<gene>
    <name evidence="19" type="primary">hemN</name>
    <name evidence="19" type="ORF">D0544_04940</name>
</gene>
<reference evidence="19 20" key="1">
    <citation type="submission" date="2018-08" db="EMBL/GenBank/DDBJ databases">
        <authorList>
            <person name="Khan S.A."/>
        </authorList>
    </citation>
    <scope>NUCLEOTIDE SEQUENCE [LARGE SCALE GENOMIC DNA]</scope>
    <source>
        <strain evidence="19 20">GTF-13</strain>
    </source>
</reference>
<keyword evidence="20" id="KW-1185">Reference proteome</keyword>
<keyword evidence="12 15" id="KW-0627">Porphyrin biosynthesis</keyword>
<dbReference type="GO" id="GO:0051539">
    <property type="term" value="F:4 iron, 4 sulfur cluster binding"/>
    <property type="evidence" value="ECO:0007669"/>
    <property type="project" value="UniProtKB-KW"/>
</dbReference>
<evidence type="ECO:0000313" key="19">
    <source>
        <dbReference type="EMBL" id="RRJ84454.1"/>
    </source>
</evidence>
<dbReference type="Pfam" id="PF06969">
    <property type="entry name" value="HemN_C"/>
    <property type="match status" value="1"/>
</dbReference>
<feature type="binding site" evidence="16">
    <location>
        <position position="333"/>
    </location>
    <ligand>
        <name>S-adenosyl-L-methionine</name>
        <dbReference type="ChEBI" id="CHEBI:59789"/>
        <label>1</label>
    </ligand>
</feature>
<dbReference type="InterPro" id="IPR058240">
    <property type="entry name" value="rSAM_sf"/>
</dbReference>
<dbReference type="EMBL" id="QWEZ01000001">
    <property type="protein sequence ID" value="RRJ84454.1"/>
    <property type="molecule type" value="Genomic_DNA"/>
</dbReference>
<dbReference type="GO" id="GO:0051989">
    <property type="term" value="F:coproporphyrinogen dehydrogenase activity"/>
    <property type="evidence" value="ECO:0007669"/>
    <property type="project" value="UniProtKB-EC"/>
</dbReference>
<feature type="binding site" evidence="17">
    <location>
        <position position="63"/>
    </location>
    <ligand>
        <name>[4Fe-4S] cluster</name>
        <dbReference type="ChEBI" id="CHEBI:49883"/>
        <note>4Fe-4S-S-AdoMet</note>
    </ligand>
</feature>
<evidence type="ECO:0000259" key="18">
    <source>
        <dbReference type="PROSITE" id="PS51918"/>
    </source>
</evidence>
<dbReference type="EC" id="1.3.98.3" evidence="15"/>
<dbReference type="GO" id="GO:0005737">
    <property type="term" value="C:cytoplasm"/>
    <property type="evidence" value="ECO:0007669"/>
    <property type="project" value="UniProtKB-SubCell"/>
</dbReference>
<evidence type="ECO:0000256" key="5">
    <source>
        <dbReference type="ARBA" id="ARBA00022485"/>
    </source>
</evidence>
<dbReference type="GO" id="GO:0046872">
    <property type="term" value="F:metal ion binding"/>
    <property type="evidence" value="ECO:0007669"/>
    <property type="project" value="UniProtKB-KW"/>
</dbReference>
<feature type="binding site" evidence="16">
    <location>
        <begin position="69"/>
        <end position="71"/>
    </location>
    <ligand>
        <name>S-adenosyl-L-methionine</name>
        <dbReference type="ChEBI" id="CHEBI:59789"/>
        <label>2</label>
    </ligand>
</feature>
<dbReference type="InterPro" id="IPR010723">
    <property type="entry name" value="HemN_C"/>
</dbReference>
<keyword evidence="8 15" id="KW-0479">Metal-binding</keyword>
<evidence type="ECO:0000256" key="9">
    <source>
        <dbReference type="ARBA" id="ARBA00023002"/>
    </source>
</evidence>
<dbReference type="UniPathway" id="UPA00251">
    <property type="reaction ID" value="UER00323"/>
</dbReference>
<comment type="catalytic activity">
    <reaction evidence="14 15">
        <text>coproporphyrinogen III + 2 S-adenosyl-L-methionine = protoporphyrinogen IX + 2 5'-deoxyadenosine + 2 L-methionine + 2 CO2</text>
        <dbReference type="Rhea" id="RHEA:15425"/>
        <dbReference type="ChEBI" id="CHEBI:16526"/>
        <dbReference type="ChEBI" id="CHEBI:17319"/>
        <dbReference type="ChEBI" id="CHEBI:57307"/>
        <dbReference type="ChEBI" id="CHEBI:57309"/>
        <dbReference type="ChEBI" id="CHEBI:57844"/>
        <dbReference type="ChEBI" id="CHEBI:59789"/>
        <dbReference type="EC" id="1.3.98.3"/>
    </reaction>
</comment>
<protein>
    <recommendedName>
        <fullName evidence="15">Coproporphyrinogen-III oxidase</fullName>
        <ecNumber evidence="15">1.3.98.3</ecNumber>
    </recommendedName>
</protein>
<feature type="binding site" evidence="16">
    <location>
        <begin position="115"/>
        <end position="116"/>
    </location>
    <ligand>
        <name>S-adenosyl-L-methionine</name>
        <dbReference type="ChEBI" id="CHEBI:59789"/>
        <label>2</label>
    </ligand>
</feature>
<feature type="binding site" evidence="16">
    <location>
        <position position="149"/>
    </location>
    <ligand>
        <name>S-adenosyl-L-methionine</name>
        <dbReference type="ChEBI" id="CHEBI:59789"/>
        <label>1</label>
    </ligand>
</feature>
<keyword evidence="10 15" id="KW-0408">Iron</keyword>
<keyword evidence="11 15" id="KW-0411">Iron-sulfur</keyword>
<dbReference type="FunFam" id="1.10.10.920:FF:000001">
    <property type="entry name" value="Coproporphyrinogen-III oxidase"/>
    <property type="match status" value="1"/>
</dbReference>
<keyword evidence="5 15" id="KW-0004">4Fe-4S</keyword>
<dbReference type="Gene3D" id="3.30.750.200">
    <property type="match status" value="1"/>
</dbReference>
<dbReference type="Pfam" id="PF04055">
    <property type="entry name" value="Radical_SAM"/>
    <property type="match status" value="1"/>
</dbReference>
<dbReference type="PANTHER" id="PTHR13932:SF6">
    <property type="entry name" value="OXYGEN-INDEPENDENT COPROPORPHYRINOGEN III OXIDASE"/>
    <property type="match status" value="1"/>
</dbReference>
<comment type="similarity">
    <text evidence="3 15">Belongs to the anaerobic coproporphyrinogen-III oxidase family.</text>
</comment>
<dbReference type="GO" id="GO:0006782">
    <property type="term" value="P:protoporphyrinogen IX biosynthetic process"/>
    <property type="evidence" value="ECO:0007669"/>
    <property type="project" value="UniProtKB-UniPathway"/>
</dbReference>
<comment type="subunit">
    <text evidence="4">Monomer.</text>
</comment>
<dbReference type="PANTHER" id="PTHR13932">
    <property type="entry name" value="COPROPORPHYRINIGEN III OXIDASE"/>
    <property type="match status" value="1"/>
</dbReference>
<dbReference type="PIRSF" id="PIRSF000167">
    <property type="entry name" value="HemN"/>
    <property type="match status" value="1"/>
</dbReference>
<evidence type="ECO:0000256" key="14">
    <source>
        <dbReference type="ARBA" id="ARBA00048321"/>
    </source>
</evidence>
<keyword evidence="7 15" id="KW-0949">S-adenosyl-L-methionine</keyword>
<comment type="caution">
    <text evidence="19">The sequence shown here is derived from an EMBL/GenBank/DDBJ whole genome shotgun (WGS) entry which is preliminary data.</text>
</comment>
<dbReference type="CDD" id="cd01335">
    <property type="entry name" value="Radical_SAM"/>
    <property type="match status" value="1"/>
</dbReference>
<reference evidence="19 20" key="2">
    <citation type="submission" date="2018-12" db="EMBL/GenBank/DDBJ databases">
        <title>Simiduia agarivorans gen. nov., sp. nov., a marine, agarolytic bacterium isolated from shallow coastal water from Keelung, Taiwan.</title>
        <authorList>
            <person name="Shieh W.Y."/>
        </authorList>
    </citation>
    <scope>NUCLEOTIDE SEQUENCE [LARGE SCALE GENOMIC DNA]</scope>
    <source>
        <strain evidence="19 20">GTF-13</strain>
    </source>
</reference>
<comment type="cofactor">
    <cofactor evidence="15 17">
        <name>[4Fe-4S] cluster</name>
        <dbReference type="ChEBI" id="CHEBI:49883"/>
    </cofactor>
    <text evidence="15 17">Binds 1 [4Fe-4S] cluster. The cluster is coordinated with 3 cysteines and an exchangeable S-adenosyl-L-methionine.</text>
</comment>
<feature type="binding site" evidence="16">
    <location>
        <position position="176"/>
    </location>
    <ligand>
        <name>S-adenosyl-L-methionine</name>
        <dbReference type="ChEBI" id="CHEBI:59789"/>
        <label>2</label>
    </ligand>
</feature>
<dbReference type="InterPro" id="IPR004558">
    <property type="entry name" value="Coprogen_oxidase_HemN"/>
</dbReference>
<evidence type="ECO:0000256" key="7">
    <source>
        <dbReference type="ARBA" id="ARBA00022691"/>
    </source>
</evidence>
<dbReference type="SFLD" id="SFLDS00029">
    <property type="entry name" value="Radical_SAM"/>
    <property type="match status" value="1"/>
</dbReference>
<name>A0A3P3VPT4_9GAMM</name>
<evidence type="ECO:0000256" key="16">
    <source>
        <dbReference type="PIRSR" id="PIRSR000167-1"/>
    </source>
</evidence>
<dbReference type="Gene3D" id="1.10.10.920">
    <property type="match status" value="1"/>
</dbReference>
<feature type="binding site" evidence="16">
    <location>
        <position position="188"/>
    </location>
    <ligand>
        <name>S-adenosyl-L-methionine</name>
        <dbReference type="ChEBI" id="CHEBI:59789"/>
        <label>2</label>
    </ligand>
</feature>
<dbReference type="NCBIfam" id="TIGR00538">
    <property type="entry name" value="hemN"/>
    <property type="match status" value="1"/>
</dbReference>
<evidence type="ECO:0000256" key="1">
    <source>
        <dbReference type="ARBA" id="ARBA00004496"/>
    </source>
</evidence>
<dbReference type="AlphaFoldDB" id="A0A3P3VPT4"/>
<sequence length="461" mass="52851">MSNKLVWDLDLIKRYEGAGPRYTSYPTAVQFHELFSINEYRAAAAKSVEKNTPLSLYFHLPFCTHVCYYCGCNKVITKDRTKAIPYLELLHREIEMQAELFSNQQIVEQLHWGGGTPTFLSIEQMQALMAKTRQHFNLVDESEGDFSIEIDPREADWSTMNALREMGFNRCSLGVQDLDRKVQKAVNREQSEEATMAIIDAARTLQFQSINIDLIYGLPFQTEASFMKTLERVIEIAPDRLSVFNYAHLPERFMPQRRINAEDLPSSAEKLAIMQNTTERLLEAGYVYIGMDHFARPDDELAIAQESGTLHRNFQGYTTHAHCDLVGMGVSSISQVNGAYSQNHADIKMYMNRIENGEFAIKRGLEMNQDDFIRQAVISQLICHFELDFSSIEARWNINFADYFAKELQQLQPMAEDGLVALDQNGIEVTGRGRLLIRNICMQFDHYLGQESNKGRFSKVI</sequence>
<evidence type="ECO:0000256" key="13">
    <source>
        <dbReference type="ARBA" id="ARBA00024295"/>
    </source>
</evidence>
<evidence type="ECO:0000313" key="20">
    <source>
        <dbReference type="Proteomes" id="UP000280792"/>
    </source>
</evidence>
<feature type="binding site" evidence="17">
    <location>
        <position position="67"/>
    </location>
    <ligand>
        <name>[4Fe-4S] cluster</name>
        <dbReference type="ChEBI" id="CHEBI:49883"/>
        <note>4Fe-4S-S-AdoMet</note>
    </ligand>
</feature>